<dbReference type="RefSeq" id="XP_025435348.1">
    <property type="nucleotide sequence ID" value="XM_025578591.1"/>
</dbReference>
<keyword evidence="5" id="KW-0808">Transferase</keyword>
<dbReference type="PRINTS" id="PR00753">
    <property type="entry name" value="ACCSYNTHASE"/>
</dbReference>
<keyword evidence="2" id="KW-0663">Pyridoxal phosphate</keyword>
<keyword evidence="6" id="KW-1185">Reference proteome</keyword>
<keyword evidence="3" id="KW-0732">Signal</keyword>
<proteinExistence type="inferred from homology"/>
<evidence type="ECO:0000256" key="1">
    <source>
        <dbReference type="ARBA" id="ARBA00007441"/>
    </source>
</evidence>
<dbReference type="PANTHER" id="PTHR43795">
    <property type="entry name" value="BIFUNCTIONAL ASPARTATE AMINOTRANSFERASE AND GLUTAMATE/ASPARTATE-PREPHENATE AMINOTRANSFERASE-RELATED"/>
    <property type="match status" value="1"/>
</dbReference>
<reference evidence="5 6" key="1">
    <citation type="submission" date="2016-12" db="EMBL/GenBank/DDBJ databases">
        <title>The genomes of Aspergillus section Nigri reveals drivers in fungal speciation.</title>
        <authorList>
            <consortium name="DOE Joint Genome Institute"/>
            <person name="Vesth T.C."/>
            <person name="Nybo J."/>
            <person name="Theobald S."/>
            <person name="Brandl J."/>
            <person name="Frisvad J.C."/>
            <person name="Nielsen K.F."/>
            <person name="Lyhne E.K."/>
            <person name="Kogle M.E."/>
            <person name="Kuo A."/>
            <person name="Riley R."/>
            <person name="Clum A."/>
            <person name="Nolan M."/>
            <person name="Lipzen A."/>
            <person name="Salamov A."/>
            <person name="Henrissat B."/>
            <person name="Wiebenga A."/>
            <person name="De Vries R.P."/>
            <person name="Grigoriev I.V."/>
            <person name="Mortensen U.H."/>
            <person name="Andersen M.R."/>
            <person name="Baker S.E."/>
        </authorList>
    </citation>
    <scope>NUCLEOTIDE SEQUENCE [LARGE SCALE GENOMIC DNA]</scope>
    <source>
        <strain evidence="5 6">JOP 1030-1</strain>
    </source>
</reference>
<name>A0A318ZP97_9EURO</name>
<dbReference type="InterPro" id="IPR015421">
    <property type="entry name" value="PyrdxlP-dep_Trfase_major"/>
</dbReference>
<evidence type="ECO:0000256" key="2">
    <source>
        <dbReference type="ARBA" id="ARBA00022898"/>
    </source>
</evidence>
<dbReference type="InterPro" id="IPR050478">
    <property type="entry name" value="Ethylene_sulfur-biosynth"/>
</dbReference>
<protein>
    <submittedName>
        <fullName evidence="5">PLP-dependent transferase</fullName>
    </submittedName>
</protein>
<dbReference type="InterPro" id="IPR015424">
    <property type="entry name" value="PyrdxlP-dep_Trfase"/>
</dbReference>
<dbReference type="Gene3D" id="3.90.1150.10">
    <property type="entry name" value="Aspartate Aminotransferase, domain 1"/>
    <property type="match status" value="1"/>
</dbReference>
<dbReference type="STRING" id="1450539.A0A318ZP97"/>
<accession>A0A318ZP97</accession>
<dbReference type="InterPro" id="IPR004838">
    <property type="entry name" value="NHTrfase_class1_PyrdxlP-BS"/>
</dbReference>
<sequence length="342" mass="37807">MMWTANCLLVTLAIHIPLTAASSSTQTDYLSPRATQAINGIQTWINNNQTVLSHPYDPVRFPSGMVSLTHNQFTIDPLYHLTYGQGPAASPPLRRALADFFNRRFNAQPQVSPYEIVVGSGVTSLIDSVIWSTCSANESFILPRPLFNSFPHDMGLRSSGLVMPASFMWNNQTSSLDDVFNATAIRHSLTQAWSKEALLEIARFCGERHLHFISDEIYANSVFTPPHGSKAPPFTSVLSLDLAGVIDPNLVHVLYGMSKDFGASGLRLGALHSRNENLIQAATGVNLFAWPSDLVQDMWARLLQNQTATDHLLDLNSERLGVSYGVVTSWLVKQNIEYFQDG</sequence>
<dbReference type="Proteomes" id="UP000248349">
    <property type="component" value="Unassembled WGS sequence"/>
</dbReference>
<dbReference type="PANTHER" id="PTHR43795:SF39">
    <property type="entry name" value="AMINOTRANSFERASE CLASS I_CLASSII DOMAIN-CONTAINING PROTEIN"/>
    <property type="match status" value="1"/>
</dbReference>
<dbReference type="EMBL" id="KZ821219">
    <property type="protein sequence ID" value="PYH49366.1"/>
    <property type="molecule type" value="Genomic_DNA"/>
</dbReference>
<feature type="chain" id="PRO_5016265105" evidence="3">
    <location>
        <begin position="22"/>
        <end position="342"/>
    </location>
</feature>
<evidence type="ECO:0000256" key="3">
    <source>
        <dbReference type="SAM" id="SignalP"/>
    </source>
</evidence>
<feature type="domain" description="Aminotransferase class I/classII large" evidence="4">
    <location>
        <begin position="90"/>
        <end position="320"/>
    </location>
</feature>
<dbReference type="AlphaFoldDB" id="A0A318ZP97"/>
<organism evidence="5 6">
    <name type="scientific">Aspergillus saccharolyticus JOP 1030-1</name>
    <dbReference type="NCBI Taxonomy" id="1450539"/>
    <lineage>
        <taxon>Eukaryota</taxon>
        <taxon>Fungi</taxon>
        <taxon>Dikarya</taxon>
        <taxon>Ascomycota</taxon>
        <taxon>Pezizomycotina</taxon>
        <taxon>Eurotiomycetes</taxon>
        <taxon>Eurotiomycetidae</taxon>
        <taxon>Eurotiales</taxon>
        <taxon>Aspergillaceae</taxon>
        <taxon>Aspergillus</taxon>
        <taxon>Aspergillus subgen. Circumdati</taxon>
    </lineage>
</organism>
<dbReference type="GO" id="GO:0030170">
    <property type="term" value="F:pyridoxal phosphate binding"/>
    <property type="evidence" value="ECO:0007669"/>
    <property type="project" value="InterPro"/>
</dbReference>
<feature type="signal peptide" evidence="3">
    <location>
        <begin position="1"/>
        <end position="21"/>
    </location>
</feature>
<evidence type="ECO:0000313" key="6">
    <source>
        <dbReference type="Proteomes" id="UP000248349"/>
    </source>
</evidence>
<dbReference type="Pfam" id="PF00155">
    <property type="entry name" value="Aminotran_1_2"/>
    <property type="match status" value="1"/>
</dbReference>
<dbReference type="GeneID" id="37079820"/>
<dbReference type="GO" id="GO:0006520">
    <property type="term" value="P:amino acid metabolic process"/>
    <property type="evidence" value="ECO:0007669"/>
    <property type="project" value="TreeGrafter"/>
</dbReference>
<dbReference type="OrthoDB" id="7042322at2759"/>
<dbReference type="CDD" id="cd00609">
    <property type="entry name" value="AAT_like"/>
    <property type="match status" value="1"/>
</dbReference>
<comment type="similarity">
    <text evidence="1">Belongs to the class-I pyridoxal-phosphate-dependent aminotransferase family.</text>
</comment>
<dbReference type="GO" id="GO:0008483">
    <property type="term" value="F:transaminase activity"/>
    <property type="evidence" value="ECO:0007669"/>
    <property type="project" value="TreeGrafter"/>
</dbReference>
<dbReference type="InterPro" id="IPR015422">
    <property type="entry name" value="PyrdxlP-dep_Trfase_small"/>
</dbReference>
<gene>
    <name evidence="5" type="ORF">BP01DRAFT_400744</name>
</gene>
<dbReference type="SUPFAM" id="SSF53383">
    <property type="entry name" value="PLP-dependent transferases"/>
    <property type="match status" value="1"/>
</dbReference>
<dbReference type="Gene3D" id="3.40.640.10">
    <property type="entry name" value="Type I PLP-dependent aspartate aminotransferase-like (Major domain)"/>
    <property type="match status" value="2"/>
</dbReference>
<evidence type="ECO:0000259" key="4">
    <source>
        <dbReference type="Pfam" id="PF00155"/>
    </source>
</evidence>
<evidence type="ECO:0000313" key="5">
    <source>
        <dbReference type="EMBL" id="PYH49366.1"/>
    </source>
</evidence>
<dbReference type="InterPro" id="IPR004839">
    <property type="entry name" value="Aminotransferase_I/II_large"/>
</dbReference>
<dbReference type="PROSITE" id="PS00105">
    <property type="entry name" value="AA_TRANSFER_CLASS_1"/>
    <property type="match status" value="1"/>
</dbReference>